<evidence type="ECO:0000259" key="1">
    <source>
        <dbReference type="Pfam" id="PF03551"/>
    </source>
</evidence>
<dbReference type="EMBL" id="JBHSYM010000073">
    <property type="protein sequence ID" value="MFC7016046.1"/>
    <property type="molecule type" value="Genomic_DNA"/>
</dbReference>
<dbReference type="InterPro" id="IPR005149">
    <property type="entry name" value="Tscrpt_reg_PadR_N"/>
</dbReference>
<feature type="domain" description="Transcription regulator PadR N-terminal" evidence="1">
    <location>
        <begin position="30"/>
        <end position="83"/>
    </location>
</feature>
<dbReference type="RefSeq" id="WP_189878969.1">
    <property type="nucleotide sequence ID" value="NZ_BMWA01000030.1"/>
</dbReference>
<organism evidence="2 3">
    <name type="scientific">Streptomyces viridiviolaceus</name>
    <dbReference type="NCBI Taxonomy" id="68282"/>
    <lineage>
        <taxon>Bacteria</taxon>
        <taxon>Bacillati</taxon>
        <taxon>Actinomycetota</taxon>
        <taxon>Actinomycetes</taxon>
        <taxon>Kitasatosporales</taxon>
        <taxon>Streptomycetaceae</taxon>
        <taxon>Streptomyces</taxon>
    </lineage>
</organism>
<dbReference type="InterPro" id="IPR036390">
    <property type="entry name" value="WH_DNA-bd_sf"/>
</dbReference>
<dbReference type="InterPro" id="IPR036388">
    <property type="entry name" value="WH-like_DNA-bd_sf"/>
</dbReference>
<dbReference type="Gene3D" id="1.10.10.10">
    <property type="entry name" value="Winged helix-like DNA-binding domain superfamily/Winged helix DNA-binding domain"/>
    <property type="match status" value="1"/>
</dbReference>
<proteinExistence type="predicted"/>
<keyword evidence="3" id="KW-1185">Reference proteome</keyword>
<reference evidence="3" key="1">
    <citation type="journal article" date="2019" name="Int. J. Syst. Evol. Microbiol.">
        <title>The Global Catalogue of Microorganisms (GCM) 10K type strain sequencing project: providing services to taxonomists for standard genome sequencing and annotation.</title>
        <authorList>
            <consortium name="The Broad Institute Genomics Platform"/>
            <consortium name="The Broad Institute Genome Sequencing Center for Infectious Disease"/>
            <person name="Wu L."/>
            <person name="Ma J."/>
        </authorList>
    </citation>
    <scope>NUCLEOTIDE SEQUENCE [LARGE SCALE GENOMIC DNA]</scope>
    <source>
        <strain evidence="3">JCM 4855</strain>
    </source>
</reference>
<evidence type="ECO:0000313" key="2">
    <source>
        <dbReference type="EMBL" id="MFC7016046.1"/>
    </source>
</evidence>
<dbReference type="SUPFAM" id="SSF46785">
    <property type="entry name" value="Winged helix' DNA-binding domain"/>
    <property type="match status" value="1"/>
</dbReference>
<name>A0ABW2E7D4_9ACTN</name>
<protein>
    <submittedName>
        <fullName evidence="2">PadR family transcriptional regulator</fullName>
    </submittedName>
</protein>
<dbReference type="Pfam" id="PF03551">
    <property type="entry name" value="PadR"/>
    <property type="match status" value="1"/>
</dbReference>
<dbReference type="Proteomes" id="UP001596409">
    <property type="component" value="Unassembled WGS sequence"/>
</dbReference>
<accession>A0ABW2E7D4</accession>
<gene>
    <name evidence="2" type="ORF">ACFQMH_30990</name>
</gene>
<comment type="caution">
    <text evidence="2">The sequence shown here is derived from an EMBL/GenBank/DDBJ whole genome shotgun (WGS) entry which is preliminary data.</text>
</comment>
<evidence type="ECO:0000313" key="3">
    <source>
        <dbReference type="Proteomes" id="UP001596409"/>
    </source>
</evidence>
<sequence>MEQKELTPAVVRMLQTFLEDPERVFYATELMEAARVGSGSLYPALARMERDRWIESEDEDVDPREKGRPARRYYRMTKNGALEAHVALVELSESVRPPASSPGWKLAPKLNRLGAKLLGNACGLPLGPEVKEV</sequence>